<proteinExistence type="predicted"/>
<reference evidence="1 2" key="1">
    <citation type="submission" date="2015-09" db="EMBL/GenBank/DDBJ databases">
        <title>Trachymyrmex zeteki WGS genome.</title>
        <authorList>
            <person name="Nygaard S."/>
            <person name="Hu H."/>
            <person name="Boomsma J."/>
            <person name="Zhang G."/>
        </authorList>
    </citation>
    <scope>NUCLEOTIDE SEQUENCE [LARGE SCALE GENOMIC DNA]</scope>
    <source>
        <strain evidence="1">Tzet28-1</strain>
        <tissue evidence="1">Whole body</tissue>
    </source>
</reference>
<dbReference type="STRING" id="64791.A0A151WQN6"/>
<evidence type="ECO:0000313" key="2">
    <source>
        <dbReference type="Proteomes" id="UP000075809"/>
    </source>
</evidence>
<dbReference type="Proteomes" id="UP000075809">
    <property type="component" value="Unassembled WGS sequence"/>
</dbReference>
<name>A0A151WQN6_9HYME</name>
<organism evidence="1 2">
    <name type="scientific">Mycetomoellerius zeteki</name>
    <dbReference type="NCBI Taxonomy" id="64791"/>
    <lineage>
        <taxon>Eukaryota</taxon>
        <taxon>Metazoa</taxon>
        <taxon>Ecdysozoa</taxon>
        <taxon>Arthropoda</taxon>
        <taxon>Hexapoda</taxon>
        <taxon>Insecta</taxon>
        <taxon>Pterygota</taxon>
        <taxon>Neoptera</taxon>
        <taxon>Endopterygota</taxon>
        <taxon>Hymenoptera</taxon>
        <taxon>Apocrita</taxon>
        <taxon>Aculeata</taxon>
        <taxon>Formicoidea</taxon>
        <taxon>Formicidae</taxon>
        <taxon>Myrmicinae</taxon>
        <taxon>Mycetomoellerius</taxon>
    </lineage>
</organism>
<gene>
    <name evidence="1" type="ORF">ALC60_10810</name>
</gene>
<dbReference type="EMBL" id="KQ982829">
    <property type="protein sequence ID" value="KYQ50117.1"/>
    <property type="molecule type" value="Genomic_DNA"/>
</dbReference>
<sequence length="292" mass="32935">MIPLFDSLKNNLLVVIEKWIEHVDNLAVQYDWDDRAIVRLIPGHLKDMTTGTTITCAYCKAKGHQKTDCFKLKRKEQSATSSGSNAGKSTVSSTDSKDVSSLVGCVSNEVAHKLEISNPVIEAFSSHIILNNSPCSLNALIDTGSPVSFILSSTFKIFFGQQFVCYKTPISNLLTELAKTDLHYEEERELARRLAVNTTNQLKYYNKVYYDQRHKTPTNYKLGDFISPYMISKILDKNRYVVTDIPGFNLTSRPYNSILSPDLYKLKYLLKPMVPPEENVPALNLSIIIIVL</sequence>
<dbReference type="Gene3D" id="4.10.60.10">
    <property type="entry name" value="Zinc finger, CCHC-type"/>
    <property type="match status" value="1"/>
</dbReference>
<dbReference type="AlphaFoldDB" id="A0A151WQN6"/>
<protein>
    <submittedName>
        <fullName evidence="1">Uncharacterized protein</fullName>
    </submittedName>
</protein>
<accession>A0A151WQN6</accession>
<keyword evidence="2" id="KW-1185">Reference proteome</keyword>
<evidence type="ECO:0000313" key="1">
    <source>
        <dbReference type="EMBL" id="KYQ50117.1"/>
    </source>
</evidence>